<dbReference type="EMBL" id="JACHLI010000014">
    <property type="protein sequence ID" value="MBB4864824.1"/>
    <property type="molecule type" value="Genomic_DNA"/>
</dbReference>
<evidence type="ECO:0000313" key="2">
    <source>
        <dbReference type="EMBL" id="MBB4864824.1"/>
    </source>
</evidence>
<accession>A0A7W7KL79</accession>
<dbReference type="AlphaFoldDB" id="A0A7W7KL79"/>
<protein>
    <submittedName>
        <fullName evidence="2">Uncharacterized protein</fullName>
    </submittedName>
</protein>
<gene>
    <name evidence="2" type="ORF">HNP46_003696</name>
</gene>
<dbReference type="RefSeq" id="WP_184591610.1">
    <property type="nucleotide sequence ID" value="NZ_JACHLI010000014.1"/>
</dbReference>
<feature type="region of interest" description="Disordered" evidence="1">
    <location>
        <begin position="1"/>
        <end position="25"/>
    </location>
</feature>
<reference evidence="2 3" key="1">
    <citation type="submission" date="2020-08" db="EMBL/GenBank/DDBJ databases">
        <title>Functional genomics of gut bacteria from endangered species of beetles.</title>
        <authorList>
            <person name="Carlos-Shanley C."/>
        </authorList>
    </citation>
    <scope>NUCLEOTIDE SEQUENCE [LARGE SCALE GENOMIC DNA]</scope>
    <source>
        <strain evidence="2 3">S00179</strain>
    </source>
</reference>
<evidence type="ECO:0000313" key="3">
    <source>
        <dbReference type="Proteomes" id="UP000566995"/>
    </source>
</evidence>
<comment type="caution">
    <text evidence="2">The sequence shown here is derived from an EMBL/GenBank/DDBJ whole genome shotgun (WGS) entry which is preliminary data.</text>
</comment>
<organism evidence="2 3">
    <name type="scientific">Pseudomonas nitroreducens</name>
    <dbReference type="NCBI Taxonomy" id="46680"/>
    <lineage>
        <taxon>Bacteria</taxon>
        <taxon>Pseudomonadati</taxon>
        <taxon>Pseudomonadota</taxon>
        <taxon>Gammaproteobacteria</taxon>
        <taxon>Pseudomonadales</taxon>
        <taxon>Pseudomonadaceae</taxon>
        <taxon>Pseudomonas</taxon>
    </lineage>
</organism>
<name>A0A7W7KL79_PSENT</name>
<evidence type="ECO:0000256" key="1">
    <source>
        <dbReference type="SAM" id="MobiDB-lite"/>
    </source>
</evidence>
<feature type="compositionally biased region" description="Basic and acidic residues" evidence="1">
    <location>
        <begin position="10"/>
        <end position="21"/>
    </location>
</feature>
<dbReference type="Proteomes" id="UP000566995">
    <property type="component" value="Unassembled WGS sequence"/>
</dbReference>
<proteinExistence type="predicted"/>
<sequence length="68" mass="7314">MEKQLAQMKRAVDGAQEERGTPKKPRLSSLEKCCEQACGRPIEGAGALCVGADCQGVRAAAIYLYETQ</sequence>